<reference evidence="1" key="1">
    <citation type="submission" date="2020-05" db="EMBL/GenBank/DDBJ databases">
        <title>Large-scale comparative analyses of tick genomes elucidate their genetic diversity and vector capacities.</title>
        <authorList>
            <person name="Jia N."/>
            <person name="Wang J."/>
            <person name="Shi W."/>
            <person name="Du L."/>
            <person name="Sun Y."/>
            <person name="Zhan W."/>
            <person name="Jiang J."/>
            <person name="Wang Q."/>
            <person name="Zhang B."/>
            <person name="Ji P."/>
            <person name="Sakyi L.B."/>
            <person name="Cui X."/>
            <person name="Yuan T."/>
            <person name="Jiang B."/>
            <person name="Yang W."/>
            <person name="Lam T.T.-Y."/>
            <person name="Chang Q."/>
            <person name="Ding S."/>
            <person name="Wang X."/>
            <person name="Zhu J."/>
            <person name="Ruan X."/>
            <person name="Zhao L."/>
            <person name="Wei J."/>
            <person name="Que T."/>
            <person name="Du C."/>
            <person name="Cheng J."/>
            <person name="Dai P."/>
            <person name="Han X."/>
            <person name="Huang E."/>
            <person name="Gao Y."/>
            <person name="Liu J."/>
            <person name="Shao H."/>
            <person name="Ye R."/>
            <person name="Li L."/>
            <person name="Wei W."/>
            <person name="Wang X."/>
            <person name="Wang C."/>
            <person name="Yang T."/>
            <person name="Huo Q."/>
            <person name="Li W."/>
            <person name="Guo W."/>
            <person name="Chen H."/>
            <person name="Zhou L."/>
            <person name="Ni X."/>
            <person name="Tian J."/>
            <person name="Zhou Y."/>
            <person name="Sheng Y."/>
            <person name="Liu T."/>
            <person name="Pan Y."/>
            <person name="Xia L."/>
            <person name="Li J."/>
            <person name="Zhao F."/>
            <person name="Cao W."/>
        </authorList>
    </citation>
    <scope>NUCLEOTIDE SEQUENCE</scope>
    <source>
        <strain evidence="1">Hyas-2018</strain>
    </source>
</reference>
<name>A0ACB7TIK1_HYAAI</name>
<accession>A0ACB7TIK1</accession>
<evidence type="ECO:0000313" key="1">
    <source>
        <dbReference type="EMBL" id="KAH6946635.1"/>
    </source>
</evidence>
<dbReference type="EMBL" id="CM023481">
    <property type="protein sequence ID" value="KAH6946635.1"/>
    <property type="molecule type" value="Genomic_DNA"/>
</dbReference>
<organism evidence="1 2">
    <name type="scientific">Hyalomma asiaticum</name>
    <name type="common">Tick</name>
    <dbReference type="NCBI Taxonomy" id="266040"/>
    <lineage>
        <taxon>Eukaryota</taxon>
        <taxon>Metazoa</taxon>
        <taxon>Ecdysozoa</taxon>
        <taxon>Arthropoda</taxon>
        <taxon>Chelicerata</taxon>
        <taxon>Arachnida</taxon>
        <taxon>Acari</taxon>
        <taxon>Parasitiformes</taxon>
        <taxon>Ixodida</taxon>
        <taxon>Ixodoidea</taxon>
        <taxon>Ixodidae</taxon>
        <taxon>Hyalomminae</taxon>
        <taxon>Hyalomma</taxon>
    </lineage>
</organism>
<gene>
    <name evidence="1" type="ORF">HPB50_014257</name>
</gene>
<sequence>MTHEGIPPGSHDPPAPASEFEPSGGGATETAPDRIITEPGTHAHVHETHPTDKCKVCRRETADLMHILWDCIKHPEVERTRMIPQLLEAVANSYEQDRQLWVVQQTLGALERPRPSEPVKVSGEPRSLTTTSKTTYRPSSGRASAHLPAQVKFVQVPSNGSFLCSMLHTAGRASFETRKKAL</sequence>
<protein>
    <submittedName>
        <fullName evidence="1">Uncharacterized protein</fullName>
    </submittedName>
</protein>
<comment type="caution">
    <text evidence="1">The sequence shown here is derived from an EMBL/GenBank/DDBJ whole genome shotgun (WGS) entry which is preliminary data.</text>
</comment>
<evidence type="ECO:0000313" key="2">
    <source>
        <dbReference type="Proteomes" id="UP000821845"/>
    </source>
</evidence>
<proteinExistence type="predicted"/>
<dbReference type="Proteomes" id="UP000821845">
    <property type="component" value="Chromosome 1"/>
</dbReference>
<keyword evidence="2" id="KW-1185">Reference proteome</keyword>